<dbReference type="GO" id="GO:0043657">
    <property type="term" value="C:host cell"/>
    <property type="evidence" value="ECO:0007669"/>
    <property type="project" value="UniProtKB-SubCell"/>
</dbReference>
<evidence type="ECO:0000256" key="3">
    <source>
        <dbReference type="ARBA" id="ARBA00022525"/>
    </source>
</evidence>
<sequence>MSEITLSCIVKEFTEAIFDITINRNKNILRFKDKIKEELQDSFQNIDIIGRVLFKINDFLKNNDISNNKIYVIVQDKRKEKWCSLCEVSFENIDLLKDHKKGSDGGDQVEGNELLRESAIQDLSSTIQDKKSQSHKKREVENIVLFWIIPEILYITKSSLLNQEAWDAKDEAIQANQKKKNHRVYDRV</sequence>
<proteinExistence type="predicted"/>
<evidence type="ECO:0000256" key="1">
    <source>
        <dbReference type="ARBA" id="ARBA00004340"/>
    </source>
</evidence>
<reference evidence="5" key="1">
    <citation type="submission" date="2022-08" db="EMBL/GenBank/DDBJ databases">
        <authorList>
            <person name="Kallberg Y."/>
            <person name="Tangrot J."/>
            <person name="Rosling A."/>
        </authorList>
    </citation>
    <scope>NUCLEOTIDE SEQUENCE</scope>
    <source>
        <strain evidence="5">Wild A</strain>
    </source>
</reference>
<evidence type="ECO:0000313" key="5">
    <source>
        <dbReference type="EMBL" id="CAI2177948.1"/>
    </source>
</evidence>
<protein>
    <submittedName>
        <fullName evidence="5">6731_t:CDS:1</fullName>
    </submittedName>
</protein>
<evidence type="ECO:0000256" key="2">
    <source>
        <dbReference type="ARBA" id="ARBA00004613"/>
    </source>
</evidence>
<evidence type="ECO:0000259" key="4">
    <source>
        <dbReference type="Pfam" id="PF20147"/>
    </source>
</evidence>
<feature type="domain" description="Crinkler effector protein N-terminal" evidence="4">
    <location>
        <begin position="4"/>
        <end position="82"/>
    </location>
</feature>
<dbReference type="Proteomes" id="UP001153678">
    <property type="component" value="Unassembled WGS sequence"/>
</dbReference>
<dbReference type="EMBL" id="CAMKVN010001767">
    <property type="protein sequence ID" value="CAI2177948.1"/>
    <property type="molecule type" value="Genomic_DNA"/>
</dbReference>
<dbReference type="Pfam" id="PF20147">
    <property type="entry name" value="Crinkler"/>
    <property type="match status" value="1"/>
</dbReference>
<dbReference type="AlphaFoldDB" id="A0A9W4SQK2"/>
<gene>
    <name evidence="5" type="ORF">FWILDA_LOCUS8340</name>
</gene>
<evidence type="ECO:0000313" key="6">
    <source>
        <dbReference type="Proteomes" id="UP001153678"/>
    </source>
</evidence>
<dbReference type="GO" id="GO:0005576">
    <property type="term" value="C:extracellular region"/>
    <property type="evidence" value="ECO:0007669"/>
    <property type="project" value="UniProtKB-SubCell"/>
</dbReference>
<comment type="caution">
    <text evidence="5">The sequence shown here is derived from an EMBL/GenBank/DDBJ whole genome shotgun (WGS) entry which is preliminary data.</text>
</comment>
<accession>A0A9W4SQK2</accession>
<dbReference type="InterPro" id="IPR045379">
    <property type="entry name" value="Crinkler_N"/>
</dbReference>
<keyword evidence="3" id="KW-0964">Secreted</keyword>
<keyword evidence="6" id="KW-1185">Reference proteome</keyword>
<name>A0A9W4SQK2_9GLOM</name>
<comment type="subcellular location">
    <subcellularLocation>
        <location evidence="1">Host cell</location>
    </subcellularLocation>
    <subcellularLocation>
        <location evidence="2">Secreted</location>
    </subcellularLocation>
</comment>
<organism evidence="5 6">
    <name type="scientific">Funneliformis geosporum</name>
    <dbReference type="NCBI Taxonomy" id="1117311"/>
    <lineage>
        <taxon>Eukaryota</taxon>
        <taxon>Fungi</taxon>
        <taxon>Fungi incertae sedis</taxon>
        <taxon>Mucoromycota</taxon>
        <taxon>Glomeromycotina</taxon>
        <taxon>Glomeromycetes</taxon>
        <taxon>Glomerales</taxon>
        <taxon>Glomeraceae</taxon>
        <taxon>Funneliformis</taxon>
    </lineage>
</organism>
<dbReference type="OrthoDB" id="2351763at2759"/>